<dbReference type="CDD" id="cd05466">
    <property type="entry name" value="PBP2_LTTR_substrate"/>
    <property type="match status" value="1"/>
</dbReference>
<dbReference type="GO" id="GO:0000976">
    <property type="term" value="F:transcription cis-regulatory region binding"/>
    <property type="evidence" value="ECO:0007669"/>
    <property type="project" value="TreeGrafter"/>
</dbReference>
<sequence>MMSPIWLRSFCTLVELGHFTRTAERLHMTQSGVSQHVRKLEEQLDTQLLLREGKKFSLTHAGRQLYQQGQAILQSLAQLEQGIKQDPPFAGEVRLISPGSVGLKLYGELLELQCAHPELSLDYRFASNAGVESAIAAMEADIGLMTRQPELSEVQAEAIAEEPLLLVTPAGHEAVSWEELLQLGFIDHPDGAHHAKLLLGANYPEFEHSDQLPNRGFSNQIGLILEPVSRALGFSVLPAYAVEAFARQDKITAHLLPVAVSETIYFCRRRQAVLPRRVDSLREAIKACLA</sequence>
<dbReference type="RefSeq" id="WP_160796878.1">
    <property type="nucleotide sequence ID" value="NZ_WRPA01000011.1"/>
</dbReference>
<comment type="similarity">
    <text evidence="1">Belongs to the LysR transcriptional regulatory family.</text>
</comment>
<keyword evidence="7" id="KW-1185">Reference proteome</keyword>
<dbReference type="PANTHER" id="PTHR30126">
    <property type="entry name" value="HTH-TYPE TRANSCRIPTIONAL REGULATOR"/>
    <property type="match status" value="1"/>
</dbReference>
<dbReference type="EMBL" id="WRPA01000011">
    <property type="protein sequence ID" value="MXR69600.1"/>
    <property type="molecule type" value="Genomic_DNA"/>
</dbReference>
<keyword evidence="3" id="KW-0238">DNA-binding</keyword>
<dbReference type="SUPFAM" id="SSF53850">
    <property type="entry name" value="Periplasmic binding protein-like II"/>
    <property type="match status" value="1"/>
</dbReference>
<dbReference type="Gene3D" id="1.10.10.10">
    <property type="entry name" value="Winged helix-like DNA-binding domain superfamily/Winged helix DNA-binding domain"/>
    <property type="match status" value="1"/>
</dbReference>
<evidence type="ECO:0000256" key="2">
    <source>
        <dbReference type="ARBA" id="ARBA00023015"/>
    </source>
</evidence>
<protein>
    <submittedName>
        <fullName evidence="6">LysR family transcriptional regulator</fullName>
    </submittedName>
</protein>
<evidence type="ECO:0000256" key="3">
    <source>
        <dbReference type="ARBA" id="ARBA00023125"/>
    </source>
</evidence>
<evidence type="ECO:0000259" key="5">
    <source>
        <dbReference type="PROSITE" id="PS50931"/>
    </source>
</evidence>
<comment type="caution">
    <text evidence="6">The sequence shown here is derived from an EMBL/GenBank/DDBJ whole genome shotgun (WGS) entry which is preliminary data.</text>
</comment>
<dbReference type="InterPro" id="IPR005119">
    <property type="entry name" value="LysR_subst-bd"/>
</dbReference>
<dbReference type="InterPro" id="IPR036390">
    <property type="entry name" value="WH_DNA-bd_sf"/>
</dbReference>
<dbReference type="GO" id="GO:0003700">
    <property type="term" value="F:DNA-binding transcription factor activity"/>
    <property type="evidence" value="ECO:0007669"/>
    <property type="project" value="InterPro"/>
</dbReference>
<dbReference type="PRINTS" id="PR00039">
    <property type="entry name" value="HTHLYSR"/>
</dbReference>
<name>A0A6L7I007_9GAMM</name>
<accession>A0A6L7I007</accession>
<dbReference type="Gene3D" id="3.40.190.10">
    <property type="entry name" value="Periplasmic binding protein-like II"/>
    <property type="match status" value="2"/>
</dbReference>
<evidence type="ECO:0000256" key="4">
    <source>
        <dbReference type="ARBA" id="ARBA00023163"/>
    </source>
</evidence>
<dbReference type="Pfam" id="PF03466">
    <property type="entry name" value="LysR_substrate"/>
    <property type="match status" value="1"/>
</dbReference>
<organism evidence="6 7">
    <name type="scientific">Shewanella insulae</name>
    <dbReference type="NCBI Taxonomy" id="2681496"/>
    <lineage>
        <taxon>Bacteria</taxon>
        <taxon>Pseudomonadati</taxon>
        <taxon>Pseudomonadota</taxon>
        <taxon>Gammaproteobacteria</taxon>
        <taxon>Alteromonadales</taxon>
        <taxon>Shewanellaceae</taxon>
        <taxon>Shewanella</taxon>
    </lineage>
</organism>
<dbReference type="PROSITE" id="PS50931">
    <property type="entry name" value="HTH_LYSR"/>
    <property type="match status" value="1"/>
</dbReference>
<proteinExistence type="inferred from homology"/>
<dbReference type="AlphaFoldDB" id="A0A6L7I007"/>
<evidence type="ECO:0000256" key="1">
    <source>
        <dbReference type="ARBA" id="ARBA00009437"/>
    </source>
</evidence>
<dbReference type="PANTHER" id="PTHR30126:SF99">
    <property type="entry name" value="TRANSCRIPTIONAL REGULATOR LYSR FAMILY"/>
    <property type="match status" value="1"/>
</dbReference>
<keyword evidence="2" id="KW-0805">Transcription regulation</keyword>
<dbReference type="Proteomes" id="UP000474778">
    <property type="component" value="Unassembled WGS sequence"/>
</dbReference>
<evidence type="ECO:0000313" key="6">
    <source>
        <dbReference type="EMBL" id="MXR69600.1"/>
    </source>
</evidence>
<dbReference type="FunFam" id="1.10.10.10:FF:000001">
    <property type="entry name" value="LysR family transcriptional regulator"/>
    <property type="match status" value="1"/>
</dbReference>
<dbReference type="SUPFAM" id="SSF46785">
    <property type="entry name" value="Winged helix' DNA-binding domain"/>
    <property type="match status" value="1"/>
</dbReference>
<gene>
    <name evidence="6" type="ORF">GNT65_13095</name>
</gene>
<feature type="domain" description="HTH lysR-type" evidence="5">
    <location>
        <begin position="2"/>
        <end position="59"/>
    </location>
</feature>
<evidence type="ECO:0000313" key="7">
    <source>
        <dbReference type="Proteomes" id="UP000474778"/>
    </source>
</evidence>
<dbReference type="InterPro" id="IPR000847">
    <property type="entry name" value="LysR_HTH_N"/>
</dbReference>
<dbReference type="Pfam" id="PF00126">
    <property type="entry name" value="HTH_1"/>
    <property type="match status" value="1"/>
</dbReference>
<dbReference type="InterPro" id="IPR036388">
    <property type="entry name" value="WH-like_DNA-bd_sf"/>
</dbReference>
<keyword evidence="4" id="KW-0804">Transcription</keyword>
<reference evidence="6 7" key="1">
    <citation type="submission" date="2019-12" db="EMBL/GenBank/DDBJ databases">
        <title>Shewanella insulae sp. nov., isolated from a tidal flat.</title>
        <authorList>
            <person name="Yoon J.-H."/>
        </authorList>
    </citation>
    <scope>NUCLEOTIDE SEQUENCE [LARGE SCALE GENOMIC DNA]</scope>
    <source>
        <strain evidence="6 7">JBTF-M18</strain>
    </source>
</reference>